<dbReference type="KEGG" id="trr:M419DRAFT_118135"/>
<evidence type="ECO:0000313" key="1">
    <source>
        <dbReference type="EMBL" id="ETS03855.1"/>
    </source>
</evidence>
<protein>
    <submittedName>
        <fullName evidence="1">Uncharacterized protein</fullName>
    </submittedName>
</protein>
<accession>A0A024SET8</accession>
<name>A0A024SET8_HYPJR</name>
<organism evidence="1 2">
    <name type="scientific">Hypocrea jecorina (strain ATCC 56765 / BCRC 32924 / NRRL 11460 / Rut C-30)</name>
    <name type="common">Trichoderma reesei</name>
    <dbReference type="NCBI Taxonomy" id="1344414"/>
    <lineage>
        <taxon>Eukaryota</taxon>
        <taxon>Fungi</taxon>
        <taxon>Dikarya</taxon>
        <taxon>Ascomycota</taxon>
        <taxon>Pezizomycotina</taxon>
        <taxon>Sordariomycetes</taxon>
        <taxon>Hypocreomycetidae</taxon>
        <taxon>Hypocreales</taxon>
        <taxon>Hypocreaceae</taxon>
        <taxon>Trichoderma</taxon>
    </lineage>
</organism>
<sequence length="101" mass="11445">MPRRTSDPNEAPLRCFHHLDRLLPNEAAECLMFSLLSAVRITSPAGPMGARERVSLEKQAKQANLGRCYATPCFVRHDPLITAEILRRQPCRDRARQGAYE</sequence>
<dbReference type="AlphaFoldDB" id="A0A024SET8"/>
<gene>
    <name evidence="1" type="ORF">M419DRAFT_118135</name>
</gene>
<dbReference type="Proteomes" id="UP000024376">
    <property type="component" value="Unassembled WGS sequence"/>
</dbReference>
<dbReference type="HOGENOM" id="CLU_2293721_0_0_1"/>
<reference evidence="2" key="1">
    <citation type="journal article" date="2013" name="Ind. Biotechnol.">
        <title>Comparative genomics analysis of Trichoderma reesei strains.</title>
        <authorList>
            <person name="Koike H."/>
            <person name="Aerts A."/>
            <person name="LaButti K."/>
            <person name="Grigoriev I.V."/>
            <person name="Baker S.E."/>
        </authorList>
    </citation>
    <scope>NUCLEOTIDE SEQUENCE [LARGE SCALE GENOMIC DNA]</scope>
    <source>
        <strain evidence="2">ATCC 56765 / BCRC 32924 / NRRL 11460 / Rut C-30</strain>
    </source>
</reference>
<dbReference type="EMBL" id="KI911142">
    <property type="protein sequence ID" value="ETS03855.1"/>
    <property type="molecule type" value="Genomic_DNA"/>
</dbReference>
<evidence type="ECO:0000313" key="2">
    <source>
        <dbReference type="Proteomes" id="UP000024376"/>
    </source>
</evidence>
<proteinExistence type="predicted"/>